<dbReference type="GO" id="GO:0051295">
    <property type="term" value="P:establishment of meiotic spindle localization"/>
    <property type="evidence" value="ECO:0007669"/>
    <property type="project" value="TreeGrafter"/>
</dbReference>
<reference evidence="5 6" key="1">
    <citation type="submission" date="2019-10" db="EMBL/GenBank/DDBJ databases">
        <title>Assembly and Annotation for the nematode Trichostrongylus colubriformis.</title>
        <authorList>
            <person name="Martin J."/>
        </authorList>
    </citation>
    <scope>NUCLEOTIDE SEQUENCE [LARGE SCALE GENOMIC DNA]</scope>
    <source>
        <strain evidence="5">G859</strain>
        <tissue evidence="5">Whole worm</tissue>
    </source>
</reference>
<keyword evidence="6" id="KW-1185">Reference proteome</keyword>
<evidence type="ECO:0000256" key="1">
    <source>
        <dbReference type="ARBA" id="ARBA00004496"/>
    </source>
</evidence>
<dbReference type="PANTHER" id="PTHR22706:SF1">
    <property type="entry name" value="ASSEMBLY FACTOR FOR SPINDLE MICROTUBULES"/>
    <property type="match status" value="1"/>
</dbReference>
<dbReference type="GO" id="GO:0000278">
    <property type="term" value="P:mitotic cell cycle"/>
    <property type="evidence" value="ECO:0007669"/>
    <property type="project" value="TreeGrafter"/>
</dbReference>
<evidence type="ECO:0000256" key="4">
    <source>
        <dbReference type="ARBA" id="ARBA00022860"/>
    </source>
</evidence>
<keyword evidence="2" id="KW-0963">Cytoplasm</keyword>
<proteinExistence type="predicted"/>
<dbReference type="GO" id="GO:0000922">
    <property type="term" value="C:spindle pole"/>
    <property type="evidence" value="ECO:0007669"/>
    <property type="project" value="TreeGrafter"/>
</dbReference>
<dbReference type="SMART" id="SM00015">
    <property type="entry name" value="IQ"/>
    <property type="match status" value="10"/>
</dbReference>
<dbReference type="InterPro" id="IPR051185">
    <property type="entry name" value="ASPM"/>
</dbReference>
<evidence type="ECO:0000313" key="5">
    <source>
        <dbReference type="EMBL" id="KAK5970708.1"/>
    </source>
</evidence>
<dbReference type="Pfam" id="PF00612">
    <property type="entry name" value="IQ"/>
    <property type="match status" value="9"/>
</dbReference>
<name>A0AAN8FG48_TRICO</name>
<gene>
    <name evidence="5" type="ORF">GCK32_008954</name>
</gene>
<evidence type="ECO:0000313" key="6">
    <source>
        <dbReference type="Proteomes" id="UP001331761"/>
    </source>
</evidence>
<dbReference type="InterPro" id="IPR036872">
    <property type="entry name" value="CH_dom_sf"/>
</dbReference>
<dbReference type="AlphaFoldDB" id="A0AAN8FG48"/>
<keyword evidence="3" id="KW-0677">Repeat</keyword>
<dbReference type="GO" id="GO:0005516">
    <property type="term" value="F:calmodulin binding"/>
    <property type="evidence" value="ECO:0007669"/>
    <property type="project" value="UniProtKB-KW"/>
</dbReference>
<protein>
    <submittedName>
        <fullName evidence="5">Calponin- (CH) domain-containing protein</fullName>
    </submittedName>
</protein>
<dbReference type="Gene3D" id="1.20.5.190">
    <property type="match status" value="4"/>
</dbReference>
<dbReference type="PANTHER" id="PTHR22706">
    <property type="entry name" value="ASSEMBLY FACTOR FOR SPINDLE MICROTUBULES"/>
    <property type="match status" value="1"/>
</dbReference>
<comment type="subcellular location">
    <subcellularLocation>
        <location evidence="1">Cytoplasm</location>
    </subcellularLocation>
</comment>
<evidence type="ECO:0000256" key="3">
    <source>
        <dbReference type="ARBA" id="ARBA00022737"/>
    </source>
</evidence>
<organism evidence="5 6">
    <name type="scientific">Trichostrongylus colubriformis</name>
    <name type="common">Black scour worm</name>
    <dbReference type="NCBI Taxonomy" id="6319"/>
    <lineage>
        <taxon>Eukaryota</taxon>
        <taxon>Metazoa</taxon>
        <taxon>Ecdysozoa</taxon>
        <taxon>Nematoda</taxon>
        <taxon>Chromadorea</taxon>
        <taxon>Rhabditida</taxon>
        <taxon>Rhabditina</taxon>
        <taxon>Rhabditomorpha</taxon>
        <taxon>Strongyloidea</taxon>
        <taxon>Trichostrongylidae</taxon>
        <taxon>Trichostrongylus</taxon>
    </lineage>
</organism>
<dbReference type="EMBL" id="WIXE01018689">
    <property type="protein sequence ID" value="KAK5970708.1"/>
    <property type="molecule type" value="Genomic_DNA"/>
</dbReference>
<dbReference type="GO" id="GO:0005737">
    <property type="term" value="C:cytoplasm"/>
    <property type="evidence" value="ECO:0007669"/>
    <property type="project" value="UniProtKB-SubCell"/>
</dbReference>
<dbReference type="InterPro" id="IPR000048">
    <property type="entry name" value="IQ_motif_EF-hand-BS"/>
</dbReference>
<dbReference type="Gene3D" id="1.10.418.10">
    <property type="entry name" value="Calponin-like domain"/>
    <property type="match status" value="1"/>
</dbReference>
<evidence type="ECO:0000256" key="2">
    <source>
        <dbReference type="ARBA" id="ARBA00022490"/>
    </source>
</evidence>
<sequence length="794" mass="91518">MVTKIASTEIFTIGAGLGTLQTTLLRLFLSFHPAWLHLGLETVFNTTINVRDDEVFIQVIIRFIMQRLFADPKILKNRKYAYGSGKLVLTERGREALNCHFLAHTALFCYFVETAKAASIIKPNPRMFTRNSAFKCLDDVFAELSREVLSGGGASLNRAFAKMGFKPTYKQGFIDDYCYSVKSFADLTNGVIIGKIVELVTGCNPGSIMGRLRNPCGDRLRKIGNVKTCLQVATEKGVDVGGIKAESVVAGSKDTLLELLWKLVGVYVSVDDERKLRRASLALTHTNGGLGVKYGAVSADAKGEQLVLHVCKQIGLHLGIEVDQLDDLRDGRVLSGESLFLKVANAAASDLDIPWGLHNSIGLFTVFYLSGLFSIREVHDAAVRIQRSYRSYRFFKTLKILLQDARSGARTSGVYDRSSLLKTYVVSPIGGGGAQISKSNTVKGEEARRALGEVQEKIELDKSMTSHEKEQHGRNIILSDSAVKIQRAFRRHQLRTRSRVQRQQRWAEYKRAATVIQRAFRRHQLRARLRVERQQRWAKYTWAATVIQRAFRRHQLRTRLRVERQQRWAEYTHAATVIQRAFRRHQLRTRLRVERQQRWAEYARAATVIQRAFRRHQLRTRLRVERQQRWAEYKRAATVIQRAFRRHQLRARLRVERQQRWAEYARAATVIQCAFRRHQLRARLRVERQQTWVEYTRAATVIQRAFRRHQLRARLRVEHQQAWVEYTRAATVIQRAFRRHQLRARLRVDRQSRWAEYTRAATVIQVRSTSLLLLTRSSQSTLPLNVSPLLKGTS</sequence>
<dbReference type="SUPFAM" id="SSF47576">
    <property type="entry name" value="Calponin-homology domain, CH-domain"/>
    <property type="match status" value="1"/>
</dbReference>
<accession>A0AAN8FG48</accession>
<comment type="caution">
    <text evidence="5">The sequence shown here is derived from an EMBL/GenBank/DDBJ whole genome shotgun (WGS) entry which is preliminary data.</text>
</comment>
<dbReference type="PROSITE" id="PS50096">
    <property type="entry name" value="IQ"/>
    <property type="match status" value="10"/>
</dbReference>
<dbReference type="GO" id="GO:0007051">
    <property type="term" value="P:spindle organization"/>
    <property type="evidence" value="ECO:0007669"/>
    <property type="project" value="TreeGrafter"/>
</dbReference>
<keyword evidence="4" id="KW-0112">Calmodulin-binding</keyword>
<dbReference type="Proteomes" id="UP001331761">
    <property type="component" value="Unassembled WGS sequence"/>
</dbReference>